<evidence type="ECO:0000256" key="2">
    <source>
        <dbReference type="ARBA" id="ARBA00022692"/>
    </source>
</evidence>
<feature type="transmembrane region" description="Helical" evidence="5">
    <location>
        <begin position="173"/>
        <end position="192"/>
    </location>
</feature>
<evidence type="ECO:0000256" key="5">
    <source>
        <dbReference type="RuleBase" id="RU363041"/>
    </source>
</evidence>
<name>A0ABS5EUG7_9PROT</name>
<keyword evidence="2 5" id="KW-0812">Transmembrane</keyword>
<evidence type="ECO:0000313" key="6">
    <source>
        <dbReference type="EMBL" id="MBR0663941.1"/>
    </source>
</evidence>
<dbReference type="InterPro" id="IPR002781">
    <property type="entry name" value="TM_pro_TauE-like"/>
</dbReference>
<reference evidence="7" key="1">
    <citation type="journal article" date="2021" name="Syst. Appl. Microbiol.">
        <title>Roseomonas hellenica sp. nov., isolated from roots of wild-growing Alkanna tinctoria.</title>
        <authorList>
            <person name="Rat A."/>
            <person name="Naranjo H.D."/>
            <person name="Lebbe L."/>
            <person name="Cnockaert M."/>
            <person name="Krigas N."/>
            <person name="Grigoriadou K."/>
            <person name="Maloupa E."/>
            <person name="Willems A."/>
        </authorList>
    </citation>
    <scope>NUCLEOTIDE SEQUENCE [LARGE SCALE GENOMIC DNA]</scope>
    <source>
        <strain evidence="7">LMG 31523</strain>
    </source>
</reference>
<comment type="caution">
    <text evidence="6">The sequence shown here is derived from an EMBL/GenBank/DDBJ whole genome shotgun (WGS) entry which is preliminary data.</text>
</comment>
<protein>
    <recommendedName>
        <fullName evidence="5">Probable membrane transporter protein</fullName>
    </recommendedName>
</protein>
<organism evidence="6 7">
    <name type="scientific">Plastoroseomonas hellenica</name>
    <dbReference type="NCBI Taxonomy" id="2687306"/>
    <lineage>
        <taxon>Bacteria</taxon>
        <taxon>Pseudomonadati</taxon>
        <taxon>Pseudomonadota</taxon>
        <taxon>Alphaproteobacteria</taxon>
        <taxon>Acetobacterales</taxon>
        <taxon>Acetobacteraceae</taxon>
        <taxon>Plastoroseomonas</taxon>
    </lineage>
</organism>
<keyword evidence="7" id="KW-1185">Reference proteome</keyword>
<dbReference type="PANTHER" id="PTHR43701">
    <property type="entry name" value="MEMBRANE TRANSPORTER PROTEIN MJ0441-RELATED"/>
    <property type="match status" value="1"/>
</dbReference>
<dbReference type="Pfam" id="PF01925">
    <property type="entry name" value="TauE"/>
    <property type="match status" value="1"/>
</dbReference>
<dbReference type="Proteomes" id="UP001196870">
    <property type="component" value="Unassembled WGS sequence"/>
</dbReference>
<proteinExistence type="inferred from homology"/>
<dbReference type="EMBL" id="JAAGBB010000005">
    <property type="protein sequence ID" value="MBR0663941.1"/>
    <property type="molecule type" value="Genomic_DNA"/>
</dbReference>
<comment type="similarity">
    <text evidence="5">Belongs to the 4-toluene sulfonate uptake permease (TSUP) (TC 2.A.102) family.</text>
</comment>
<feature type="transmembrane region" description="Helical" evidence="5">
    <location>
        <begin position="99"/>
        <end position="116"/>
    </location>
</feature>
<evidence type="ECO:0000256" key="4">
    <source>
        <dbReference type="ARBA" id="ARBA00023136"/>
    </source>
</evidence>
<sequence length="247" mass="25406">MDTELLLFAAIGFAAQIIDGALGMAFGVICSSSLLAFGLPPAIASAAVHAAEVVTTGLSGTSHLYHRNVDKRLFLKLVVTGVLGGIVGAYVLTGLPEQIVKGFVAFYLVGMALLIFERVRGREHRRFQPPPQALGAGGGFLDAIGGGGWGPIVASSLIATGGEPRRSIGSVNLAEFFVTVAISVTFLLHLDFAQYGRIVLGLVIGGALAAPLAGYLIRIMPQRLALALVALVVAGQAAVSVYGLLAG</sequence>
<keyword evidence="4 5" id="KW-0472">Membrane</keyword>
<dbReference type="RefSeq" id="WP_211851530.1">
    <property type="nucleotide sequence ID" value="NZ_JAAGBB010000005.1"/>
</dbReference>
<dbReference type="PANTHER" id="PTHR43701:SF12">
    <property type="entry name" value="MEMBRANE TRANSPORTER PROTEIN YTNM-RELATED"/>
    <property type="match status" value="1"/>
</dbReference>
<dbReference type="InterPro" id="IPR051598">
    <property type="entry name" value="TSUP/Inactive_protease-like"/>
</dbReference>
<keyword evidence="5" id="KW-1003">Cell membrane</keyword>
<evidence type="ECO:0000313" key="7">
    <source>
        <dbReference type="Proteomes" id="UP001196870"/>
    </source>
</evidence>
<evidence type="ECO:0000256" key="3">
    <source>
        <dbReference type="ARBA" id="ARBA00022989"/>
    </source>
</evidence>
<comment type="subcellular location">
    <subcellularLocation>
        <location evidence="5">Cell membrane</location>
        <topology evidence="5">Multi-pass membrane protein</topology>
    </subcellularLocation>
    <subcellularLocation>
        <location evidence="1">Membrane</location>
        <topology evidence="1">Multi-pass membrane protein</topology>
    </subcellularLocation>
</comment>
<evidence type="ECO:0000256" key="1">
    <source>
        <dbReference type="ARBA" id="ARBA00004141"/>
    </source>
</evidence>
<feature type="transmembrane region" description="Helical" evidence="5">
    <location>
        <begin position="43"/>
        <end position="61"/>
    </location>
</feature>
<gene>
    <name evidence="6" type="ORF">GXW71_06175</name>
</gene>
<feature type="transmembrane region" description="Helical" evidence="5">
    <location>
        <begin position="224"/>
        <end position="245"/>
    </location>
</feature>
<keyword evidence="3 5" id="KW-1133">Transmembrane helix</keyword>
<accession>A0ABS5EUG7</accession>
<feature type="transmembrane region" description="Helical" evidence="5">
    <location>
        <begin position="73"/>
        <end position="93"/>
    </location>
</feature>
<feature type="transmembrane region" description="Helical" evidence="5">
    <location>
        <begin position="198"/>
        <end position="217"/>
    </location>
</feature>